<dbReference type="EMBL" id="CAQQ02179279">
    <property type="status" value="NOT_ANNOTATED_CDS"/>
    <property type="molecule type" value="Genomic_DNA"/>
</dbReference>
<evidence type="ECO:0008006" key="3">
    <source>
        <dbReference type="Google" id="ProtNLM"/>
    </source>
</evidence>
<protein>
    <recommendedName>
        <fullName evidence="3">Reverse transcriptase domain-containing protein</fullName>
    </recommendedName>
</protein>
<reference evidence="1" key="2">
    <citation type="submission" date="2015-06" db="UniProtKB">
        <authorList>
            <consortium name="EnsemblMetazoa"/>
        </authorList>
    </citation>
    <scope>IDENTIFICATION</scope>
</reference>
<accession>T1GC70</accession>
<keyword evidence="2" id="KW-1185">Reference proteome</keyword>
<dbReference type="HOGENOM" id="CLU_1471785_0_0_1"/>
<organism evidence="1 2">
    <name type="scientific">Megaselia scalaris</name>
    <name type="common">Humpbacked fly</name>
    <name type="synonym">Phora scalaris</name>
    <dbReference type="NCBI Taxonomy" id="36166"/>
    <lineage>
        <taxon>Eukaryota</taxon>
        <taxon>Metazoa</taxon>
        <taxon>Ecdysozoa</taxon>
        <taxon>Arthropoda</taxon>
        <taxon>Hexapoda</taxon>
        <taxon>Insecta</taxon>
        <taxon>Pterygota</taxon>
        <taxon>Neoptera</taxon>
        <taxon>Endopterygota</taxon>
        <taxon>Diptera</taxon>
        <taxon>Brachycera</taxon>
        <taxon>Muscomorpha</taxon>
        <taxon>Platypezoidea</taxon>
        <taxon>Phoridae</taxon>
        <taxon>Megaseliini</taxon>
        <taxon>Megaselia</taxon>
    </lineage>
</organism>
<proteinExistence type="predicted"/>
<dbReference type="AlphaFoldDB" id="T1GC70"/>
<dbReference type="EnsemblMetazoa" id="MESCA000870-RA">
    <property type="protein sequence ID" value="MESCA000870-PA"/>
    <property type="gene ID" value="MESCA000870"/>
</dbReference>
<evidence type="ECO:0000313" key="2">
    <source>
        <dbReference type="Proteomes" id="UP000015102"/>
    </source>
</evidence>
<sequence length="184" mass="20282">AATCLHEGYIRLLTKLSKKLKWPPTINNSLQLRSWILKGLSIMLPPSPSGVNLCGLGEKGTPPGGILSPLVWLLVVNTIRNLSIYTALSMISNWDKSCGLAVNPSKTESLIFTKNRIPSYMDLFDDKVFSLSCHTKYLVVILDPRLSDALKPPMLAGNPSVRIVSFDNAVIRPVLMYGSIVWNC</sequence>
<name>T1GC70_MEGSC</name>
<reference evidence="2" key="1">
    <citation type="submission" date="2013-02" db="EMBL/GenBank/DDBJ databases">
        <authorList>
            <person name="Hughes D."/>
        </authorList>
    </citation>
    <scope>NUCLEOTIDE SEQUENCE</scope>
    <source>
        <strain>Durham</strain>
        <strain evidence="2">NC isolate 2 -- Noor lab</strain>
    </source>
</reference>
<evidence type="ECO:0000313" key="1">
    <source>
        <dbReference type="EnsemblMetazoa" id="MESCA000870-PA"/>
    </source>
</evidence>
<dbReference type="Proteomes" id="UP000015102">
    <property type="component" value="Unassembled WGS sequence"/>
</dbReference>